<keyword evidence="2" id="KW-1185">Reference proteome</keyword>
<organism evidence="1 2">
    <name type="scientific">Gluconobacter cerevisiae</name>
    <dbReference type="NCBI Taxonomy" id="1379734"/>
    <lineage>
        <taxon>Bacteria</taxon>
        <taxon>Pseudomonadati</taxon>
        <taxon>Pseudomonadota</taxon>
        <taxon>Alphaproteobacteria</taxon>
        <taxon>Acetobacterales</taxon>
        <taxon>Acetobacteraceae</taxon>
        <taxon>Gluconobacter</taxon>
    </lineage>
</organism>
<name>A0ABR9YCF7_9PROT</name>
<reference evidence="1 2" key="2">
    <citation type="submission" date="2020-11" db="EMBL/GenBank/DDBJ databases">
        <title>Description of novel Gluconobacter species.</title>
        <authorList>
            <person name="Cleenwerck I."/>
            <person name="Cnockaert M."/>
            <person name="Borremans W."/>
            <person name="Wieme A.D."/>
            <person name="De Vuyst L."/>
            <person name="Vandamme P."/>
        </authorList>
    </citation>
    <scope>NUCLEOTIDE SEQUENCE [LARGE SCALE GENOMIC DNA]</scope>
    <source>
        <strain evidence="1 2">LMG 27748</strain>
    </source>
</reference>
<protein>
    <submittedName>
        <fullName evidence="1">DUF3574 domain-containing protein</fullName>
    </submittedName>
</protein>
<dbReference type="PROSITE" id="PS51257">
    <property type="entry name" value="PROKAR_LIPOPROTEIN"/>
    <property type="match status" value="1"/>
</dbReference>
<reference evidence="2" key="1">
    <citation type="submission" date="2020-04" db="EMBL/GenBank/DDBJ databases">
        <title>Description of novel Gluconacetobacter.</title>
        <authorList>
            <person name="Sombolestani A."/>
        </authorList>
    </citation>
    <scope>NUCLEOTIDE SEQUENCE [LARGE SCALE GENOMIC DNA]</scope>
    <source>
        <strain evidence="2">LMG 27748</strain>
    </source>
</reference>
<evidence type="ECO:0000313" key="1">
    <source>
        <dbReference type="EMBL" id="MBF0876343.1"/>
    </source>
</evidence>
<gene>
    <name evidence="1" type="ORF">HKD21_05710</name>
</gene>
<accession>A0ABR9YCF7</accession>
<dbReference type="EMBL" id="JABCQO010000003">
    <property type="protein sequence ID" value="MBF0876343.1"/>
    <property type="molecule type" value="Genomic_DNA"/>
</dbReference>
<evidence type="ECO:0000313" key="2">
    <source>
        <dbReference type="Proteomes" id="UP000630952"/>
    </source>
</evidence>
<comment type="caution">
    <text evidence="1">The sequence shown here is derived from an EMBL/GenBank/DDBJ whole genome shotgun (WGS) entry which is preliminary data.</text>
</comment>
<dbReference type="InterPro" id="IPR021957">
    <property type="entry name" value="DUF3574"/>
</dbReference>
<dbReference type="Pfam" id="PF12098">
    <property type="entry name" value="DUF3574"/>
    <property type="match status" value="1"/>
</dbReference>
<dbReference type="Proteomes" id="UP000630952">
    <property type="component" value="Unassembled WGS sequence"/>
</dbReference>
<sequence length="148" mass="16434">MRKAFVSLILMTPLLGGCIVPVSVTPNLCREIGAHDGLQIRLAFGLTRPDGSVIERQDWQKFVDSEITPRFPAGFTVIDAQGQWYDAAGHKVIQEGSRIVWIVAPSSDRNLQAHLRAIRQIYQKRFNQQAVGLTIQSGCSSFESLPVE</sequence>
<proteinExistence type="predicted"/>
<dbReference type="RefSeq" id="WP_194254626.1">
    <property type="nucleotide sequence ID" value="NZ_JABCQO010000003.1"/>
</dbReference>